<evidence type="ECO:0000313" key="1">
    <source>
        <dbReference type="EMBL" id="QCP54109.1"/>
    </source>
</evidence>
<organism evidence="1 2">
    <name type="scientific">Trinickia violacea</name>
    <dbReference type="NCBI Taxonomy" id="2571746"/>
    <lineage>
        <taxon>Bacteria</taxon>
        <taxon>Pseudomonadati</taxon>
        <taxon>Pseudomonadota</taxon>
        <taxon>Betaproteobacteria</taxon>
        <taxon>Burkholderiales</taxon>
        <taxon>Burkholderiaceae</taxon>
        <taxon>Trinickia</taxon>
    </lineage>
</organism>
<dbReference type="AlphaFoldDB" id="A0A4P8J5I1"/>
<name>A0A4P8J5I1_9BURK</name>
<reference evidence="1 2" key="1">
    <citation type="submission" date="2019-05" db="EMBL/GenBank/DDBJ databases">
        <title>Burkholderia sp. DHOD12, isolated from subtropical forest soil.</title>
        <authorList>
            <person name="Gao Z.-H."/>
            <person name="Qiu L.-H."/>
        </authorList>
    </citation>
    <scope>NUCLEOTIDE SEQUENCE [LARGE SCALE GENOMIC DNA]</scope>
    <source>
        <strain evidence="1 2">DHOD12</strain>
    </source>
</reference>
<sequence length="94" mass="10014">MPIGKMEARISRLERGIEHLAACLAVQAAFAQALAENSNQTAQVAQVFKHAVDILLSMQDDRPVSADFEETVALQANALLESLAKSRGAPKGSP</sequence>
<dbReference type="Proteomes" id="UP000298656">
    <property type="component" value="Chromosome 2"/>
</dbReference>
<dbReference type="KEGG" id="tvl:FAZ95_34550"/>
<proteinExistence type="predicted"/>
<gene>
    <name evidence="1" type="ORF">FAZ95_34550</name>
</gene>
<dbReference type="RefSeq" id="WP_137336877.1">
    <property type="nucleotide sequence ID" value="NZ_CP040078.1"/>
</dbReference>
<dbReference type="OrthoDB" id="9853087at2"/>
<protein>
    <submittedName>
        <fullName evidence="1">Uncharacterized protein</fullName>
    </submittedName>
</protein>
<accession>A0A4P8J5I1</accession>
<keyword evidence="2" id="KW-1185">Reference proteome</keyword>
<evidence type="ECO:0000313" key="2">
    <source>
        <dbReference type="Proteomes" id="UP000298656"/>
    </source>
</evidence>
<dbReference type="EMBL" id="CP040078">
    <property type="protein sequence ID" value="QCP54109.1"/>
    <property type="molecule type" value="Genomic_DNA"/>
</dbReference>